<gene>
    <name evidence="1" type="ORF">IC627_09485</name>
</gene>
<protein>
    <recommendedName>
        <fullName evidence="3">Integrase</fullName>
    </recommendedName>
</protein>
<organism evidence="1 2">
    <name type="scientific">Photobacterium damsela subsp. piscicida</name>
    <name type="common">Pasteurella piscicida</name>
    <dbReference type="NCBI Taxonomy" id="38294"/>
    <lineage>
        <taxon>Bacteria</taxon>
        <taxon>Pseudomonadati</taxon>
        <taxon>Pseudomonadota</taxon>
        <taxon>Gammaproteobacteria</taxon>
        <taxon>Vibrionales</taxon>
        <taxon>Vibrionaceae</taxon>
        <taxon>Photobacterium</taxon>
    </lineage>
</organism>
<evidence type="ECO:0000313" key="2">
    <source>
        <dbReference type="Proteomes" id="UP000516656"/>
    </source>
</evidence>
<dbReference type="Proteomes" id="UP000516656">
    <property type="component" value="Chromosome 1"/>
</dbReference>
<dbReference type="AlphaFoldDB" id="A0A7L8A0V7"/>
<reference evidence="1 2" key="1">
    <citation type="submission" date="2020-09" db="EMBL/GenBank/DDBJ databases">
        <title>Complete, closed and curated genome sequences of Photobacterium damselae subsp. piscicida isolates from Australia indicate localised evolution and additional plasmid-borne pathogenicity mechanisms.</title>
        <authorList>
            <person name="Baseggio L."/>
            <person name="Silayeva O."/>
            <person name="Buller N."/>
            <person name="Landos M."/>
            <person name="Engelstaedter J."/>
            <person name="Barnes A.C."/>
        </authorList>
    </citation>
    <scope>NUCLEOTIDE SEQUENCE [LARGE SCALE GENOMIC DNA]</scope>
    <source>
        <strain evidence="1 2">AS-16-0540-1</strain>
    </source>
</reference>
<proteinExistence type="predicted"/>
<dbReference type="RefSeq" id="WP_191169259.1">
    <property type="nucleotide sequence ID" value="NZ_CP061861.1"/>
</dbReference>
<name>A0A7L8A0V7_PHODP</name>
<dbReference type="EMBL" id="CP061854">
    <property type="protein sequence ID" value="QOD55575.1"/>
    <property type="molecule type" value="Genomic_DNA"/>
</dbReference>
<evidence type="ECO:0000313" key="1">
    <source>
        <dbReference type="EMBL" id="QOD55575.1"/>
    </source>
</evidence>
<sequence length="257" mass="29924">MTLDPTLNLNLSQKKWLEELATVHQVKDLGIYIRSLKRLNDFALVKPHLSLNQHFIDDFLDTYLFNLVVTNELRLNTARTYYNICFRFITWFMSDSEIVKRDFKQIFSNVAIEECNQELTYSVLLSEAHSIDKCSIEFKLIFLIALKEKHLGIEDVVSLSIEHLGLIKNTLINSALKNYIVSNRRSSRLEKVRDEVPKNKIFYSQRGELFSLDSFRSRLSDLNKTLNNNVRITSKAIRNFSISDDEVRVLISGIIND</sequence>
<accession>A0A7L8A0V7</accession>
<evidence type="ECO:0008006" key="3">
    <source>
        <dbReference type="Google" id="ProtNLM"/>
    </source>
</evidence>